<accession>A0A512HFQ9</accession>
<evidence type="ECO:0000313" key="1">
    <source>
        <dbReference type="EMBL" id="GEO84292.1"/>
    </source>
</evidence>
<comment type="caution">
    <text evidence="1">The sequence shown here is derived from an EMBL/GenBank/DDBJ whole genome shotgun (WGS) entry which is preliminary data.</text>
</comment>
<sequence>MRQCNEPILGGCPFAPSSIAQGLVIKVRLITMTRGRRMSIERRRMESALRSLLDSYPDPALHSWVNETVRAFDKRLSNIVDPRERDHAHRAALMLIKTTLQQWSQNPPVRH</sequence>
<dbReference type="Proteomes" id="UP000321717">
    <property type="component" value="Unassembled WGS sequence"/>
</dbReference>
<gene>
    <name evidence="1" type="ORF">RNA01_12240</name>
</gene>
<name>A0A512HFQ9_9HYPH</name>
<reference evidence="1 2" key="1">
    <citation type="submission" date="2019-07" db="EMBL/GenBank/DDBJ databases">
        <title>Whole genome shotgun sequence of Rhizobium naphthalenivorans NBRC 107585.</title>
        <authorList>
            <person name="Hosoyama A."/>
            <person name="Uohara A."/>
            <person name="Ohji S."/>
            <person name="Ichikawa N."/>
        </authorList>
    </citation>
    <scope>NUCLEOTIDE SEQUENCE [LARGE SCALE GENOMIC DNA]</scope>
    <source>
        <strain evidence="1 2">NBRC 107585</strain>
    </source>
</reference>
<proteinExistence type="predicted"/>
<protein>
    <submittedName>
        <fullName evidence="1">Uncharacterized protein</fullName>
    </submittedName>
</protein>
<evidence type="ECO:0000313" key="2">
    <source>
        <dbReference type="Proteomes" id="UP000321717"/>
    </source>
</evidence>
<organism evidence="1 2">
    <name type="scientific">Ciceribacter naphthalenivorans</name>
    <dbReference type="NCBI Taxonomy" id="1118451"/>
    <lineage>
        <taxon>Bacteria</taxon>
        <taxon>Pseudomonadati</taxon>
        <taxon>Pseudomonadota</taxon>
        <taxon>Alphaproteobacteria</taxon>
        <taxon>Hyphomicrobiales</taxon>
        <taxon>Rhizobiaceae</taxon>
        <taxon>Ciceribacter</taxon>
    </lineage>
</organism>
<keyword evidence="2" id="KW-1185">Reference proteome</keyword>
<dbReference type="EMBL" id="BJZP01000004">
    <property type="protein sequence ID" value="GEO84292.1"/>
    <property type="molecule type" value="Genomic_DNA"/>
</dbReference>
<dbReference type="AlphaFoldDB" id="A0A512HFQ9"/>